<dbReference type="EC" id="2.4.-.-" evidence="10"/>
<evidence type="ECO:0000256" key="7">
    <source>
        <dbReference type="ARBA" id="ARBA00023136"/>
    </source>
</evidence>
<sequence length="498" mass="55028">MLACTLVGVFCHTVLVPGEARHVGIVHDMWAARQYLVPRVNGLPALDGAPLHYWISLVFISVFGVSEWVVRLPSVLAAALTLGMLVRAWSPWLPPRSAGTLFILFLIQPALVVAARFASPDMLNVLLFTVSVHGFMNAAHHVEQRRPARARTLGAWMACGLLALSAGPLAAVVPVTAVAMWLILRRRFAVLGELCWLPGPLACLAVVLPWLLIAENRYPGIVHVFFKKDLQSLWGLRPFGWVEMGGQAYAALVVAGVLPLAACLYRLRDPARRQWLNTPVAGLMAVCFVVLLPMHPLVMSTLVGPAAVLALPLLFFGVLALAPVQRPARRSDLLVWLLHVALLVVVGVAGSHYIVKRVSGLSPLVQSISQRYHATNDKVVLLDRFDYEFNFYMRSPKLVYVVSDWNDAGRSMPVWKADLYDAARFAPDAASRLLLSHDELLEKLCERRVVNLWLIGDRQSIERHPILLEMSALHSPDGSRAWYLEAATHLAACQQQPD</sequence>
<name>A0ABU1D2J0_9BURK</name>
<keyword evidence="5 8" id="KW-0812">Transmembrane</keyword>
<dbReference type="EMBL" id="JAUZQE010000002">
    <property type="protein sequence ID" value="MDR4124648.1"/>
    <property type="molecule type" value="Genomic_DNA"/>
</dbReference>
<keyword evidence="7 8" id="KW-0472">Membrane</keyword>
<keyword evidence="2" id="KW-1003">Cell membrane</keyword>
<organism evidence="10 11">
    <name type="scientific">Yanghanlia caeni</name>
    <dbReference type="NCBI Taxonomy" id="3064283"/>
    <lineage>
        <taxon>Bacteria</taxon>
        <taxon>Pseudomonadati</taxon>
        <taxon>Pseudomonadota</taxon>
        <taxon>Betaproteobacteria</taxon>
        <taxon>Burkholderiales</taxon>
        <taxon>Alcaligenaceae</taxon>
        <taxon>Yanghanlia</taxon>
    </lineage>
</organism>
<evidence type="ECO:0000313" key="11">
    <source>
        <dbReference type="Proteomes" id="UP001232156"/>
    </source>
</evidence>
<keyword evidence="6 8" id="KW-1133">Transmembrane helix</keyword>
<evidence type="ECO:0000259" key="9">
    <source>
        <dbReference type="Pfam" id="PF13231"/>
    </source>
</evidence>
<reference evidence="10 11" key="1">
    <citation type="submission" date="2023-08" db="EMBL/GenBank/DDBJ databases">
        <title>Alcaligenaceae gen. nov., a novel taxon isolated from the sludge of Yixing Pesticide Factory.</title>
        <authorList>
            <person name="Ruan L."/>
        </authorList>
    </citation>
    <scope>NUCLEOTIDE SEQUENCE [LARGE SCALE GENOMIC DNA]</scope>
    <source>
        <strain evidence="10 11">LG-2</strain>
    </source>
</reference>
<evidence type="ECO:0000256" key="8">
    <source>
        <dbReference type="SAM" id="Phobius"/>
    </source>
</evidence>
<dbReference type="PANTHER" id="PTHR33908:SF3">
    <property type="entry name" value="UNDECAPRENYL PHOSPHATE-ALPHA-4-AMINO-4-DEOXY-L-ARABINOSE ARABINOSYL TRANSFERASE"/>
    <property type="match status" value="1"/>
</dbReference>
<dbReference type="RefSeq" id="WP_347286268.1">
    <property type="nucleotide sequence ID" value="NZ_JAUZQE010000002.1"/>
</dbReference>
<keyword evidence="3 10" id="KW-0328">Glycosyltransferase</keyword>
<evidence type="ECO:0000256" key="3">
    <source>
        <dbReference type="ARBA" id="ARBA00022676"/>
    </source>
</evidence>
<feature type="domain" description="Glycosyltransferase RgtA/B/C/D-like" evidence="9">
    <location>
        <begin position="47"/>
        <end position="212"/>
    </location>
</feature>
<feature type="transmembrane region" description="Helical" evidence="8">
    <location>
        <begin position="154"/>
        <end position="182"/>
    </location>
</feature>
<dbReference type="Pfam" id="PF13231">
    <property type="entry name" value="PMT_2"/>
    <property type="match status" value="1"/>
</dbReference>
<evidence type="ECO:0000256" key="1">
    <source>
        <dbReference type="ARBA" id="ARBA00004651"/>
    </source>
</evidence>
<comment type="caution">
    <text evidence="10">The sequence shown here is derived from an EMBL/GenBank/DDBJ whole genome shotgun (WGS) entry which is preliminary data.</text>
</comment>
<evidence type="ECO:0000256" key="6">
    <source>
        <dbReference type="ARBA" id="ARBA00022989"/>
    </source>
</evidence>
<proteinExistence type="predicted"/>
<dbReference type="InterPro" id="IPR050297">
    <property type="entry name" value="LipidA_mod_glycosyltrf_83"/>
</dbReference>
<keyword evidence="4 10" id="KW-0808">Transferase</keyword>
<evidence type="ECO:0000313" key="10">
    <source>
        <dbReference type="EMBL" id="MDR4124648.1"/>
    </source>
</evidence>
<dbReference type="InterPro" id="IPR038731">
    <property type="entry name" value="RgtA/B/C-like"/>
</dbReference>
<feature type="transmembrane region" description="Helical" evidence="8">
    <location>
        <begin position="194"/>
        <end position="213"/>
    </location>
</feature>
<feature type="transmembrane region" description="Helical" evidence="8">
    <location>
        <begin position="279"/>
        <end position="296"/>
    </location>
</feature>
<feature type="transmembrane region" description="Helical" evidence="8">
    <location>
        <begin position="248"/>
        <end position="267"/>
    </location>
</feature>
<comment type="subcellular location">
    <subcellularLocation>
        <location evidence="1">Cell membrane</location>
        <topology evidence="1">Multi-pass membrane protein</topology>
    </subcellularLocation>
</comment>
<gene>
    <name evidence="10" type="ORF">Q8947_01440</name>
</gene>
<feature type="transmembrane region" description="Helical" evidence="8">
    <location>
        <begin position="98"/>
        <end position="118"/>
    </location>
</feature>
<dbReference type="Proteomes" id="UP001232156">
    <property type="component" value="Unassembled WGS sequence"/>
</dbReference>
<accession>A0ABU1D2J0</accession>
<evidence type="ECO:0000256" key="2">
    <source>
        <dbReference type="ARBA" id="ARBA00022475"/>
    </source>
</evidence>
<evidence type="ECO:0000256" key="4">
    <source>
        <dbReference type="ARBA" id="ARBA00022679"/>
    </source>
</evidence>
<dbReference type="PANTHER" id="PTHR33908">
    <property type="entry name" value="MANNOSYLTRANSFERASE YKCB-RELATED"/>
    <property type="match status" value="1"/>
</dbReference>
<keyword evidence="11" id="KW-1185">Reference proteome</keyword>
<evidence type="ECO:0000256" key="5">
    <source>
        <dbReference type="ARBA" id="ARBA00022692"/>
    </source>
</evidence>
<dbReference type="GO" id="GO:0016757">
    <property type="term" value="F:glycosyltransferase activity"/>
    <property type="evidence" value="ECO:0007669"/>
    <property type="project" value="UniProtKB-KW"/>
</dbReference>
<feature type="transmembrane region" description="Helical" evidence="8">
    <location>
        <begin position="302"/>
        <end position="321"/>
    </location>
</feature>
<protein>
    <submittedName>
        <fullName evidence="10">Glycosyltransferase family 39 protein</fullName>
        <ecNumber evidence="10">2.4.-.-</ecNumber>
    </submittedName>
</protein>
<feature type="transmembrane region" description="Helical" evidence="8">
    <location>
        <begin position="75"/>
        <end position="92"/>
    </location>
</feature>
<feature type="transmembrane region" description="Helical" evidence="8">
    <location>
        <begin position="333"/>
        <end position="355"/>
    </location>
</feature>